<dbReference type="GO" id="GO:0032259">
    <property type="term" value="P:methylation"/>
    <property type="evidence" value="ECO:0007669"/>
    <property type="project" value="UniProtKB-KW"/>
</dbReference>
<dbReference type="Pfam" id="PF13847">
    <property type="entry name" value="Methyltransf_31"/>
    <property type="match status" value="1"/>
</dbReference>
<evidence type="ECO:0000313" key="3">
    <source>
        <dbReference type="EMBL" id="MBA2882045.1"/>
    </source>
</evidence>
<accession>A0A7W0CA82</accession>
<feature type="domain" description="Methyltransferase" evidence="1">
    <location>
        <begin position="170"/>
        <end position="283"/>
    </location>
</feature>
<sequence>MDNFNQKMADILNYGALNLAMAIGYKNRIFDTLEDMDRPATGAEIAAASGLDERYLKEWLAIMVTGEIITPGKNGKDENTYYLPPEHANFLTRKSGNNNLGVYTQEIPLLTSCAMESVIGGFQTGEGIAFSQYPDFQQFMSQLADAKHEQVLLSEFLPSIENGELVEKLKSGIRVCDMGCGHGVALNLMAEAFPKSQFTGIDNHEPALATARKNAEKKGLSNLVYKNRDAAEITGDPEFDKCFDYVCAFDAIHDQSHPLEALKGIRHMMAPGGLFSMVDIKARTNPADNMDHPMGPFLYTVSLMHCMPVGLNDNGTGLGMMWGREQAEAMLAQAGFEDVRVMGMAHDGFNLHYLCKIPKNASLD</sequence>
<dbReference type="InterPro" id="IPR036390">
    <property type="entry name" value="WH_DNA-bd_sf"/>
</dbReference>
<dbReference type="Gene3D" id="3.40.50.150">
    <property type="entry name" value="Vaccinia Virus protein VP39"/>
    <property type="match status" value="1"/>
</dbReference>
<dbReference type="AlphaFoldDB" id="A0A7W0CA82"/>
<proteinExistence type="predicted"/>
<dbReference type="PANTHER" id="PTHR45128">
    <property type="entry name" value="METHYLTRANSFERASE TYPE 11"/>
    <property type="match status" value="1"/>
</dbReference>
<dbReference type="GO" id="GO:0008168">
    <property type="term" value="F:methyltransferase activity"/>
    <property type="evidence" value="ECO:0007669"/>
    <property type="project" value="UniProtKB-KW"/>
</dbReference>
<keyword evidence="3" id="KW-0830">Ubiquinone</keyword>
<reference evidence="3 4" key="1">
    <citation type="submission" date="2020-07" db="EMBL/GenBank/DDBJ databases">
        <title>Genomic Encyclopedia of Type Strains, Phase IV (KMG-IV): sequencing the most valuable type-strain genomes for metagenomic binning, comparative biology and taxonomic classification.</title>
        <authorList>
            <person name="Goeker M."/>
        </authorList>
    </citation>
    <scope>NUCLEOTIDE SEQUENCE [LARGE SCALE GENOMIC DNA]</scope>
    <source>
        <strain evidence="3 4">DSM 17721</strain>
    </source>
</reference>
<dbReference type="Pfam" id="PF21320">
    <property type="entry name" value="WHD_Rv2258c"/>
    <property type="match status" value="1"/>
</dbReference>
<dbReference type="SUPFAM" id="SSF46785">
    <property type="entry name" value="Winged helix' DNA-binding domain"/>
    <property type="match status" value="1"/>
</dbReference>
<evidence type="ECO:0000259" key="1">
    <source>
        <dbReference type="Pfam" id="PF13847"/>
    </source>
</evidence>
<keyword evidence="4" id="KW-1185">Reference proteome</keyword>
<dbReference type="InterPro" id="IPR048711">
    <property type="entry name" value="WHD_Rv2258c"/>
</dbReference>
<dbReference type="InterPro" id="IPR025714">
    <property type="entry name" value="Methyltranfer_dom"/>
</dbReference>
<evidence type="ECO:0000259" key="2">
    <source>
        <dbReference type="Pfam" id="PF21320"/>
    </source>
</evidence>
<keyword evidence="3" id="KW-0489">Methyltransferase</keyword>
<dbReference type="InterPro" id="IPR029063">
    <property type="entry name" value="SAM-dependent_MTases_sf"/>
</dbReference>
<organism evidence="3 4">
    <name type="scientific">Desulfosalsimonas propionicica</name>
    <dbReference type="NCBI Taxonomy" id="332175"/>
    <lineage>
        <taxon>Bacteria</taxon>
        <taxon>Pseudomonadati</taxon>
        <taxon>Thermodesulfobacteriota</taxon>
        <taxon>Desulfobacteria</taxon>
        <taxon>Desulfobacterales</taxon>
        <taxon>Desulfosalsimonadaceae</taxon>
        <taxon>Desulfosalsimonas</taxon>
    </lineage>
</organism>
<comment type="caution">
    <text evidence="3">The sequence shown here is derived from an EMBL/GenBank/DDBJ whole genome shotgun (WGS) entry which is preliminary data.</text>
</comment>
<protein>
    <submittedName>
        <fullName evidence="3">Ubiquinone/menaquinone biosynthesis C-methylase UbiE</fullName>
    </submittedName>
</protein>
<dbReference type="CDD" id="cd02440">
    <property type="entry name" value="AdoMet_MTases"/>
    <property type="match status" value="1"/>
</dbReference>
<dbReference type="Proteomes" id="UP000525298">
    <property type="component" value="Unassembled WGS sequence"/>
</dbReference>
<keyword evidence="3" id="KW-0808">Transferase</keyword>
<dbReference type="EMBL" id="JACDUS010000006">
    <property type="protein sequence ID" value="MBA2882045.1"/>
    <property type="molecule type" value="Genomic_DNA"/>
</dbReference>
<name>A0A7W0CA82_9BACT</name>
<dbReference type="RefSeq" id="WP_181551693.1">
    <property type="nucleotide sequence ID" value="NZ_JACDUS010000006.1"/>
</dbReference>
<dbReference type="PANTHER" id="PTHR45128:SF1">
    <property type="entry name" value="S-ADENOSYLMETHIONINE-DEPENDENT METHYLTRANSFERASE RV2258C"/>
    <property type="match status" value="1"/>
</dbReference>
<feature type="domain" description="S-adenosylmethionine-dependent methyltransferase Rv2258c-like winged HTH" evidence="2">
    <location>
        <begin position="16"/>
        <end position="93"/>
    </location>
</feature>
<dbReference type="SUPFAM" id="SSF53335">
    <property type="entry name" value="S-adenosyl-L-methionine-dependent methyltransferases"/>
    <property type="match status" value="1"/>
</dbReference>
<dbReference type="InterPro" id="IPR053173">
    <property type="entry name" value="SAM-binding_MTase"/>
</dbReference>
<gene>
    <name evidence="3" type="ORF">HNR65_002379</name>
</gene>
<evidence type="ECO:0000313" key="4">
    <source>
        <dbReference type="Proteomes" id="UP000525298"/>
    </source>
</evidence>